<keyword evidence="1" id="KW-0812">Transmembrane</keyword>
<dbReference type="OrthoDB" id="4499020at2759"/>
<keyword evidence="1" id="KW-0472">Membrane</keyword>
<sequence>MDTPTLSNDQHSLLLSIIWVVTMALIYLAIHHRLKAYLSPRARESFDHAALIATVLRELENMDKRLDPVEGVLLELGRLVMQAHDKGLRSPEISEMHAPRCKQILELGRKVIHAHDMALSMCPEIRELHAAQCTLTPERRQVFLRAEESQTADGEARNRCHQELQEAGSLLDNAGVGSS</sequence>
<comment type="caution">
    <text evidence="2">The sequence shown here is derived from an EMBL/GenBank/DDBJ whole genome shotgun (WGS) entry which is preliminary data.</text>
</comment>
<evidence type="ECO:0000256" key="1">
    <source>
        <dbReference type="SAM" id="Phobius"/>
    </source>
</evidence>
<proteinExistence type="predicted"/>
<gene>
    <name evidence="2" type="ORF">CNMCM5623_005310</name>
    <name evidence="3" type="ORF">CNMCM7691_007991</name>
</gene>
<reference evidence="2" key="1">
    <citation type="submission" date="2020-06" db="EMBL/GenBank/DDBJ databases">
        <title>Draft genome sequences of strains closely related to Aspergillus parafelis and Aspergillus hiratsukae.</title>
        <authorList>
            <person name="Dos Santos R.A.C."/>
            <person name="Rivero-Menendez O."/>
            <person name="Steenwyk J.L."/>
            <person name="Mead M.E."/>
            <person name="Goldman G.H."/>
            <person name="Alastruey-Izquierdo A."/>
            <person name="Rokas A."/>
        </authorList>
    </citation>
    <scope>NUCLEOTIDE SEQUENCE</scope>
    <source>
        <strain evidence="2">CNM-CM5623</strain>
        <strain evidence="3">CNM-CM7691</strain>
    </source>
</reference>
<evidence type="ECO:0000313" key="5">
    <source>
        <dbReference type="Proteomes" id="UP000654922"/>
    </source>
</evidence>
<dbReference type="EMBL" id="JACBAG010001923">
    <property type="protein sequence ID" value="KAF7175400.1"/>
    <property type="molecule type" value="Genomic_DNA"/>
</dbReference>
<keyword evidence="4" id="KW-1185">Reference proteome</keyword>
<accession>A0A8H6PIH3</accession>
<feature type="transmembrane region" description="Helical" evidence="1">
    <location>
        <begin position="12"/>
        <end position="30"/>
    </location>
</feature>
<evidence type="ECO:0000313" key="3">
    <source>
        <dbReference type="EMBL" id="KAF7175400.1"/>
    </source>
</evidence>
<dbReference type="AlphaFoldDB" id="A0A8H6PIH3"/>
<organism evidence="2 5">
    <name type="scientific">Aspergillus felis</name>
    <dbReference type="NCBI Taxonomy" id="1287682"/>
    <lineage>
        <taxon>Eukaryota</taxon>
        <taxon>Fungi</taxon>
        <taxon>Dikarya</taxon>
        <taxon>Ascomycota</taxon>
        <taxon>Pezizomycotina</taxon>
        <taxon>Eurotiomycetes</taxon>
        <taxon>Eurotiomycetidae</taxon>
        <taxon>Eurotiales</taxon>
        <taxon>Aspergillaceae</taxon>
        <taxon>Aspergillus</taxon>
        <taxon>Aspergillus subgen. Fumigati</taxon>
    </lineage>
</organism>
<dbReference type="Proteomes" id="UP000654922">
    <property type="component" value="Unassembled WGS sequence"/>
</dbReference>
<evidence type="ECO:0000313" key="4">
    <source>
        <dbReference type="Proteomes" id="UP000641853"/>
    </source>
</evidence>
<name>A0A8H6PIH3_9EURO</name>
<keyword evidence="1" id="KW-1133">Transmembrane helix</keyword>
<dbReference type="EMBL" id="JACBAE010001404">
    <property type="protein sequence ID" value="KAF7155102.1"/>
    <property type="molecule type" value="Genomic_DNA"/>
</dbReference>
<evidence type="ECO:0000313" key="2">
    <source>
        <dbReference type="EMBL" id="KAF7155102.1"/>
    </source>
</evidence>
<protein>
    <submittedName>
        <fullName evidence="2">Uncharacterized protein</fullName>
    </submittedName>
</protein>
<dbReference type="Proteomes" id="UP000641853">
    <property type="component" value="Unassembled WGS sequence"/>
</dbReference>